<dbReference type="Proteomes" id="UP000243197">
    <property type="component" value="Chromosome"/>
</dbReference>
<keyword evidence="3 6" id="KW-0687">Ribonucleoprotein</keyword>
<dbReference type="GO" id="GO:0006412">
    <property type="term" value="P:translation"/>
    <property type="evidence" value="ECO:0007669"/>
    <property type="project" value="UniProtKB-UniRule"/>
</dbReference>
<organism evidence="7 8">
    <name type="scientific">Ichthyobacterium seriolicida</name>
    <dbReference type="NCBI Taxonomy" id="242600"/>
    <lineage>
        <taxon>Bacteria</taxon>
        <taxon>Pseudomonadati</taxon>
        <taxon>Bacteroidota</taxon>
        <taxon>Flavobacteriia</taxon>
        <taxon>Flavobacteriales</taxon>
        <taxon>Ichthyobacteriaceae</taxon>
        <taxon>Ichthyobacterium</taxon>
    </lineage>
</organism>
<evidence type="ECO:0000256" key="2">
    <source>
        <dbReference type="ARBA" id="ARBA00022980"/>
    </source>
</evidence>
<comment type="function">
    <text evidence="4 6">Binds together with bS18 to 16S ribosomal RNA.</text>
</comment>
<evidence type="ECO:0000256" key="3">
    <source>
        <dbReference type="ARBA" id="ARBA00023274"/>
    </source>
</evidence>
<dbReference type="Gene3D" id="3.30.70.60">
    <property type="match status" value="1"/>
</dbReference>
<dbReference type="CDD" id="cd00473">
    <property type="entry name" value="bS6"/>
    <property type="match status" value="1"/>
</dbReference>
<dbReference type="HAMAP" id="MF_00360">
    <property type="entry name" value="Ribosomal_bS6"/>
    <property type="match status" value="1"/>
</dbReference>
<proteinExistence type="inferred from homology"/>
<gene>
    <name evidence="6" type="primary">rpsF</name>
    <name evidence="7" type="ORF">JBKA6_0170</name>
</gene>
<dbReference type="Pfam" id="PF01250">
    <property type="entry name" value="Ribosomal_S6"/>
    <property type="match status" value="1"/>
</dbReference>
<evidence type="ECO:0000256" key="5">
    <source>
        <dbReference type="ARBA" id="ARBA00035294"/>
    </source>
</evidence>
<dbReference type="PANTHER" id="PTHR21011:SF1">
    <property type="entry name" value="SMALL RIBOSOMAL SUBUNIT PROTEIN BS6M"/>
    <property type="match status" value="1"/>
</dbReference>
<dbReference type="OrthoDB" id="9812702at2"/>
<evidence type="ECO:0000313" key="8">
    <source>
        <dbReference type="Proteomes" id="UP000243197"/>
    </source>
</evidence>
<dbReference type="KEGG" id="ise:JBKA6_0170"/>
<dbReference type="NCBIfam" id="TIGR00166">
    <property type="entry name" value="S6"/>
    <property type="match status" value="1"/>
</dbReference>
<dbReference type="SUPFAM" id="SSF54995">
    <property type="entry name" value="Ribosomal protein S6"/>
    <property type="match status" value="1"/>
</dbReference>
<evidence type="ECO:0000313" key="7">
    <source>
        <dbReference type="EMBL" id="BAV94183.1"/>
    </source>
</evidence>
<dbReference type="AlphaFoldDB" id="A0A1J1DWD9"/>
<dbReference type="GO" id="GO:0005737">
    <property type="term" value="C:cytoplasm"/>
    <property type="evidence" value="ECO:0007669"/>
    <property type="project" value="UniProtKB-ARBA"/>
</dbReference>
<protein>
    <recommendedName>
        <fullName evidence="5 6">Small ribosomal subunit protein bS6</fullName>
    </recommendedName>
</protein>
<dbReference type="InterPro" id="IPR020814">
    <property type="entry name" value="Ribosomal_S6_plastid/chlpt"/>
</dbReference>
<dbReference type="RefSeq" id="WP_096684882.1">
    <property type="nucleotide sequence ID" value="NZ_AP014564.1"/>
</dbReference>
<sequence length="116" mass="13757">MKCYETVFIYNPVLSDVQVDESVRQYKSYLESRGAEIISIEKWGLKKLAYQIQNKKTGFYNLIQFQGEGDLVSDLELEFRRNEHIMRFLTVSLDKHALDYAEQRRNKLKSVTENKQ</sequence>
<dbReference type="GO" id="GO:1990904">
    <property type="term" value="C:ribonucleoprotein complex"/>
    <property type="evidence" value="ECO:0007669"/>
    <property type="project" value="UniProtKB-KW"/>
</dbReference>
<evidence type="ECO:0000256" key="1">
    <source>
        <dbReference type="ARBA" id="ARBA00009512"/>
    </source>
</evidence>
<dbReference type="EMBL" id="AP014564">
    <property type="protein sequence ID" value="BAV94183.1"/>
    <property type="molecule type" value="Genomic_DNA"/>
</dbReference>
<comment type="similarity">
    <text evidence="1 6">Belongs to the bacterial ribosomal protein bS6 family.</text>
</comment>
<accession>A0A1J1DWD9</accession>
<dbReference type="InterPro" id="IPR000529">
    <property type="entry name" value="Ribosomal_bS6"/>
</dbReference>
<keyword evidence="6" id="KW-0699">rRNA-binding</keyword>
<reference evidence="7 8" key="1">
    <citation type="submission" date="2014-03" db="EMBL/GenBank/DDBJ databases">
        <title>complete genome sequence of Flavobacteriaceae bacterium JBKA-6.</title>
        <authorList>
            <person name="Takano T."/>
            <person name="Nakamura Y."/>
            <person name="Takuma S."/>
            <person name="Yasuike M."/>
            <person name="Matsuyama T."/>
            <person name="Sakai T."/>
            <person name="Fujiwara A."/>
            <person name="Kimoto K."/>
            <person name="Fukuda Y."/>
            <person name="Kondo H."/>
            <person name="Hirono I."/>
            <person name="Nakayasu C."/>
        </authorList>
    </citation>
    <scope>NUCLEOTIDE SEQUENCE [LARGE SCALE GENOMIC DNA]</scope>
    <source>
        <strain evidence="7 8">JBKA-6</strain>
    </source>
</reference>
<dbReference type="GO" id="GO:0005840">
    <property type="term" value="C:ribosome"/>
    <property type="evidence" value="ECO:0007669"/>
    <property type="project" value="UniProtKB-KW"/>
</dbReference>
<keyword evidence="2 6" id="KW-0689">Ribosomal protein</keyword>
<keyword evidence="8" id="KW-1185">Reference proteome</keyword>
<dbReference type="InterPro" id="IPR014717">
    <property type="entry name" value="Transl_elong_EF1B/ribsomal_bS6"/>
</dbReference>
<dbReference type="PANTHER" id="PTHR21011">
    <property type="entry name" value="MITOCHONDRIAL 28S RIBOSOMAL PROTEIN S6"/>
    <property type="match status" value="1"/>
</dbReference>
<dbReference type="GO" id="GO:0003735">
    <property type="term" value="F:structural constituent of ribosome"/>
    <property type="evidence" value="ECO:0007669"/>
    <property type="project" value="InterPro"/>
</dbReference>
<dbReference type="InterPro" id="IPR035980">
    <property type="entry name" value="Ribosomal_bS6_sf"/>
</dbReference>
<name>A0A1J1DWD9_9FLAO</name>
<keyword evidence="6" id="KW-0694">RNA-binding</keyword>
<evidence type="ECO:0000256" key="6">
    <source>
        <dbReference type="HAMAP-Rule" id="MF_00360"/>
    </source>
</evidence>
<evidence type="ECO:0000256" key="4">
    <source>
        <dbReference type="ARBA" id="ARBA00035104"/>
    </source>
</evidence>
<dbReference type="GO" id="GO:0070181">
    <property type="term" value="F:small ribosomal subunit rRNA binding"/>
    <property type="evidence" value="ECO:0007669"/>
    <property type="project" value="TreeGrafter"/>
</dbReference>